<reference evidence="4 5" key="1">
    <citation type="submission" date="2018-10" db="EMBL/GenBank/DDBJ databases">
        <title>Fifty Aureobasidium pullulans genomes reveal a recombining polyextremotolerant generalist.</title>
        <authorList>
            <person name="Gostincar C."/>
            <person name="Turk M."/>
            <person name="Zajc J."/>
            <person name="Gunde-Cimerman N."/>
        </authorList>
    </citation>
    <scope>NUCLEOTIDE SEQUENCE [LARGE SCALE GENOMIC DNA]</scope>
    <source>
        <strain evidence="4 5">EXF-10659</strain>
    </source>
</reference>
<accession>A0A4S9AMA3</accession>
<comment type="similarity">
    <text evidence="1">Belongs to the histidine acid phosphatase family.</text>
</comment>
<feature type="region of interest" description="Disordered" evidence="3">
    <location>
        <begin position="1"/>
        <end position="23"/>
    </location>
</feature>
<dbReference type="Proteomes" id="UP000308802">
    <property type="component" value="Unassembled WGS sequence"/>
</dbReference>
<gene>
    <name evidence="4" type="ORF">D6D19_00009</name>
</gene>
<organism evidence="4 5">
    <name type="scientific">Aureobasidium pullulans</name>
    <name type="common">Black yeast</name>
    <name type="synonym">Pullularia pullulans</name>
    <dbReference type="NCBI Taxonomy" id="5580"/>
    <lineage>
        <taxon>Eukaryota</taxon>
        <taxon>Fungi</taxon>
        <taxon>Dikarya</taxon>
        <taxon>Ascomycota</taxon>
        <taxon>Pezizomycotina</taxon>
        <taxon>Dothideomycetes</taxon>
        <taxon>Dothideomycetidae</taxon>
        <taxon>Dothideales</taxon>
        <taxon>Saccotheciaceae</taxon>
        <taxon>Aureobasidium</taxon>
    </lineage>
</organism>
<evidence type="ECO:0000313" key="5">
    <source>
        <dbReference type="Proteomes" id="UP000308802"/>
    </source>
</evidence>
<evidence type="ECO:0000256" key="1">
    <source>
        <dbReference type="ARBA" id="ARBA00005375"/>
    </source>
</evidence>
<dbReference type="AlphaFoldDB" id="A0A4S9AMA3"/>
<dbReference type="CDD" id="cd07061">
    <property type="entry name" value="HP_HAP_like"/>
    <property type="match status" value="1"/>
</dbReference>
<dbReference type="PANTHER" id="PTHR11567">
    <property type="entry name" value="ACID PHOSPHATASE-RELATED"/>
    <property type="match status" value="1"/>
</dbReference>
<evidence type="ECO:0000313" key="4">
    <source>
        <dbReference type="EMBL" id="THW80945.1"/>
    </source>
</evidence>
<dbReference type="SUPFAM" id="SSF53254">
    <property type="entry name" value="Phosphoglycerate mutase-like"/>
    <property type="match status" value="1"/>
</dbReference>
<comment type="caution">
    <text evidence="4">The sequence shown here is derived from an EMBL/GenBank/DDBJ whole genome shotgun (WGS) entry which is preliminary data.</text>
</comment>
<dbReference type="InterPro" id="IPR000560">
    <property type="entry name" value="His_Pase_clade-2"/>
</dbReference>
<name>A0A4S9AMA3_AURPU</name>
<protein>
    <submittedName>
        <fullName evidence="4">Phosphoglycerate mutase-like protein</fullName>
    </submittedName>
</protein>
<sequence length="548" mass="60886">MASRQAPTISRPLGRLGSQRDPPPVITLHPSYLSNPLSLSTYVLPLSIAHHDDPRTSRAVHRRRAPPLVPQGARIAASPSRERSPVSARFKNVGSTQNYIYQSSTADMFKPRLASQLHLRSVIMSANDSWDELAYRRRLETFDENDDSPVLSTGPERETDGICLPGELTDQGRASTLALGQRLRGLYVDQLGFMPTVLQDANHMYLRATPIPRALESVQQTFYGLYPPSSRAAGFVSPTIIQRQPSHETLFPNEGACRRFAQLSQAFAQRTADRWNDTSDMAHLNKMFGKWMPEDSPTVKVDGHPRLSGIMDTVNSTLAHPNETRLPKEFYDKKGREIIDKIGVEEWFSGYMESKEYRQLGIGGLMGDVVSRMIEKTRAPTSSNKDIQMALSGCHDTTLAAVLSSMGAFQGEQWPPYTSHIAIELFKDRTISTAAQPAITTGSWWSSLFPAKSILTPNGSPRTPLSDLSESDKQKLDGYYVRLRYNDRAMKVPGCRPAGKHYGDDESLCTLEAFKGIVDKFTPKNWKQACGARLGENAFPESLEPAGV</sequence>
<proteinExistence type="inferred from homology"/>
<evidence type="ECO:0000256" key="2">
    <source>
        <dbReference type="ARBA" id="ARBA00022801"/>
    </source>
</evidence>
<dbReference type="Pfam" id="PF00328">
    <property type="entry name" value="His_Phos_2"/>
    <property type="match status" value="1"/>
</dbReference>
<dbReference type="InterPro" id="IPR050645">
    <property type="entry name" value="Histidine_acid_phosphatase"/>
</dbReference>
<dbReference type="PANTHER" id="PTHR11567:SF110">
    <property type="entry name" value="2-PHOSPHOXYLOSE PHOSPHATASE 1"/>
    <property type="match status" value="1"/>
</dbReference>
<dbReference type="Gene3D" id="3.40.50.1240">
    <property type="entry name" value="Phosphoglycerate mutase-like"/>
    <property type="match status" value="1"/>
</dbReference>
<dbReference type="GO" id="GO:0016791">
    <property type="term" value="F:phosphatase activity"/>
    <property type="evidence" value="ECO:0007669"/>
    <property type="project" value="TreeGrafter"/>
</dbReference>
<keyword evidence="2" id="KW-0378">Hydrolase</keyword>
<dbReference type="InterPro" id="IPR029033">
    <property type="entry name" value="His_PPase_superfam"/>
</dbReference>
<dbReference type="EMBL" id="QZAO01000001">
    <property type="protein sequence ID" value="THW80945.1"/>
    <property type="molecule type" value="Genomic_DNA"/>
</dbReference>
<evidence type="ECO:0000256" key="3">
    <source>
        <dbReference type="SAM" id="MobiDB-lite"/>
    </source>
</evidence>